<comment type="caution">
    <text evidence="9">The sequence shown here is derived from an EMBL/GenBank/DDBJ whole genome shotgun (WGS) entry which is preliminary data.</text>
</comment>
<dbReference type="GO" id="GO:0000978">
    <property type="term" value="F:RNA polymerase II cis-regulatory region sequence-specific DNA binding"/>
    <property type="evidence" value="ECO:0007669"/>
    <property type="project" value="TreeGrafter"/>
</dbReference>
<feature type="domain" description="BZIP" evidence="8">
    <location>
        <begin position="123"/>
        <end position="186"/>
    </location>
</feature>
<keyword evidence="2" id="KW-0805">Transcription regulation</keyword>
<gene>
    <name evidence="9" type="ORF">M5D96_013339</name>
</gene>
<feature type="compositionally biased region" description="Acidic residues" evidence="7">
    <location>
        <begin position="417"/>
        <end position="428"/>
    </location>
</feature>
<feature type="region of interest" description="Disordered" evidence="7">
    <location>
        <begin position="73"/>
        <end position="147"/>
    </location>
</feature>
<dbReference type="PANTHER" id="PTHR23351">
    <property type="entry name" value="FOS TRANSCRIPTION FACTOR-RELATED"/>
    <property type="match status" value="1"/>
</dbReference>
<dbReference type="PROSITE" id="PS00036">
    <property type="entry name" value="BZIP_BASIC"/>
    <property type="match status" value="1"/>
</dbReference>
<evidence type="ECO:0000256" key="5">
    <source>
        <dbReference type="ARBA" id="ARBA00023242"/>
    </source>
</evidence>
<evidence type="ECO:0000313" key="10">
    <source>
        <dbReference type="Proteomes" id="UP001059596"/>
    </source>
</evidence>
<dbReference type="SUPFAM" id="SSF57959">
    <property type="entry name" value="Leucine zipper domain"/>
    <property type="match status" value="1"/>
</dbReference>
<feature type="compositionally biased region" description="Low complexity" evidence="7">
    <location>
        <begin position="81"/>
        <end position="96"/>
    </location>
</feature>
<dbReference type="AlphaFoldDB" id="A0A9P9YCA1"/>
<evidence type="ECO:0000256" key="6">
    <source>
        <dbReference type="SAM" id="Coils"/>
    </source>
</evidence>
<dbReference type="InterPro" id="IPR004827">
    <property type="entry name" value="bZIP"/>
</dbReference>
<keyword evidence="5" id="KW-0539">Nucleus</keyword>
<evidence type="ECO:0000256" key="3">
    <source>
        <dbReference type="ARBA" id="ARBA00023125"/>
    </source>
</evidence>
<dbReference type="GO" id="GO:0005634">
    <property type="term" value="C:nucleus"/>
    <property type="evidence" value="ECO:0007669"/>
    <property type="project" value="UniProtKB-SubCell"/>
</dbReference>
<dbReference type="CDD" id="cd14722">
    <property type="entry name" value="bZIP_ATF3"/>
    <property type="match status" value="1"/>
</dbReference>
<dbReference type="Gene3D" id="1.20.5.170">
    <property type="match status" value="1"/>
</dbReference>
<evidence type="ECO:0000256" key="7">
    <source>
        <dbReference type="SAM" id="MobiDB-lite"/>
    </source>
</evidence>
<dbReference type="PANTHER" id="PTHR23351:SF24">
    <property type="entry name" value="ACTIVATING TRANSCRIPTION FACTOR 3-RELATED"/>
    <property type="match status" value="1"/>
</dbReference>
<keyword evidence="4" id="KW-0804">Transcription</keyword>
<feature type="compositionally biased region" description="Low complexity" evidence="7">
    <location>
        <begin position="373"/>
        <end position="396"/>
    </location>
</feature>
<feature type="compositionally biased region" description="Polar residues" evidence="7">
    <location>
        <begin position="103"/>
        <end position="116"/>
    </location>
</feature>
<dbReference type="GO" id="GO:0000981">
    <property type="term" value="F:DNA-binding transcription factor activity, RNA polymerase II-specific"/>
    <property type="evidence" value="ECO:0007669"/>
    <property type="project" value="TreeGrafter"/>
</dbReference>
<dbReference type="Proteomes" id="UP001059596">
    <property type="component" value="Unassembled WGS sequence"/>
</dbReference>
<evidence type="ECO:0000256" key="2">
    <source>
        <dbReference type="ARBA" id="ARBA00023015"/>
    </source>
</evidence>
<reference evidence="9" key="1">
    <citation type="journal article" date="2023" name="Genome Biol. Evol.">
        <title>Long-read-based Genome Assembly of Drosophila gunungcola Reveals Fewer Chemosensory Genes in Flower-breeding Species.</title>
        <authorList>
            <person name="Negi A."/>
            <person name="Liao B.Y."/>
            <person name="Yeh S.D."/>
        </authorList>
    </citation>
    <scope>NUCLEOTIDE SEQUENCE</scope>
    <source>
        <strain evidence="9">Sukarami</strain>
    </source>
</reference>
<comment type="subcellular location">
    <subcellularLocation>
        <location evidence="1">Nucleus</location>
    </subcellularLocation>
</comment>
<feature type="region of interest" description="Disordered" evidence="7">
    <location>
        <begin position="372"/>
        <end position="428"/>
    </location>
</feature>
<accession>A0A9P9YCA1</accession>
<evidence type="ECO:0000259" key="8">
    <source>
        <dbReference type="PROSITE" id="PS50217"/>
    </source>
</evidence>
<protein>
    <recommendedName>
        <fullName evidence="8">BZIP domain-containing protein</fullName>
    </recommendedName>
</protein>
<dbReference type="InterPro" id="IPR000837">
    <property type="entry name" value="AP-1"/>
</dbReference>
<keyword evidence="3" id="KW-0238">DNA-binding</keyword>
<proteinExistence type="predicted"/>
<evidence type="ECO:0000313" key="9">
    <source>
        <dbReference type="EMBL" id="KAI8033884.1"/>
    </source>
</evidence>
<dbReference type="PRINTS" id="PR00042">
    <property type="entry name" value="LEUZIPPRFOS"/>
</dbReference>
<dbReference type="InterPro" id="IPR046347">
    <property type="entry name" value="bZIP_sf"/>
</dbReference>
<feature type="coiled-coil region" evidence="6">
    <location>
        <begin position="155"/>
        <end position="182"/>
    </location>
</feature>
<organism evidence="9 10">
    <name type="scientific">Drosophila gunungcola</name>
    <name type="common">fruit fly</name>
    <dbReference type="NCBI Taxonomy" id="103775"/>
    <lineage>
        <taxon>Eukaryota</taxon>
        <taxon>Metazoa</taxon>
        <taxon>Ecdysozoa</taxon>
        <taxon>Arthropoda</taxon>
        <taxon>Hexapoda</taxon>
        <taxon>Insecta</taxon>
        <taxon>Pterygota</taxon>
        <taxon>Neoptera</taxon>
        <taxon>Endopterygota</taxon>
        <taxon>Diptera</taxon>
        <taxon>Brachycera</taxon>
        <taxon>Muscomorpha</taxon>
        <taxon>Ephydroidea</taxon>
        <taxon>Drosophilidae</taxon>
        <taxon>Drosophila</taxon>
        <taxon>Sophophora</taxon>
    </lineage>
</organism>
<keyword evidence="10" id="KW-1185">Reference proteome</keyword>
<dbReference type="PROSITE" id="PS50217">
    <property type="entry name" value="BZIP"/>
    <property type="match status" value="1"/>
</dbReference>
<sequence length="440" mass="48104">MFNSNIPASSLLSIEGSGLLMGGHTPKTPEILNSLIAMTNPLDNFNFGSAAAAVSATLSASSSATSTPVVAVRHFNGHPNGQSHSQDSSHSSCSGSPLESPAGTATTPSVQQSQPKGLTPEDEDRRRRRRERNKIAATKCRMKKRERTQNLIKESEVLDTQNVELKQQVRLLETERRNILDMLQSHGCQRSSGCQLPSQLLQSPAQKYLSELELETVVVGGEMANSGNANSHQRLQSIPSMATFNAERFLFEPSDGFPDIKHACVLPSPCGINGINMASVVHTNGNGSNGNNHNNNNNNNHLMDFHSGLQHGNNVGVGVGVGVMTPYDDEQLLLLKNGCFATDLLSQLVEDGGEYVDLDSATAFMNNGSCLAHQQQEQHQQQQQEQQQQQQQLQQHPSEKEGDPPESPTQLDRQVELELEMELQLGEEQDPAWAHVDYWC</sequence>
<evidence type="ECO:0000256" key="1">
    <source>
        <dbReference type="ARBA" id="ARBA00004123"/>
    </source>
</evidence>
<dbReference type="Pfam" id="PF00170">
    <property type="entry name" value="bZIP_1"/>
    <property type="match status" value="1"/>
</dbReference>
<dbReference type="SMART" id="SM00338">
    <property type="entry name" value="BRLZ"/>
    <property type="match status" value="1"/>
</dbReference>
<evidence type="ECO:0000256" key="4">
    <source>
        <dbReference type="ARBA" id="ARBA00023163"/>
    </source>
</evidence>
<dbReference type="EMBL" id="JAMKOV010000092">
    <property type="protein sequence ID" value="KAI8033884.1"/>
    <property type="molecule type" value="Genomic_DNA"/>
</dbReference>
<name>A0A9P9YCA1_9MUSC</name>
<keyword evidence="6" id="KW-0175">Coiled coil</keyword>